<reference evidence="3" key="1">
    <citation type="submission" date="2020-06" db="EMBL/GenBank/DDBJ databases">
        <authorList>
            <consortium name="Plant Systems Biology data submission"/>
        </authorList>
    </citation>
    <scope>NUCLEOTIDE SEQUENCE</scope>
    <source>
        <strain evidence="3">D6</strain>
    </source>
</reference>
<dbReference type="Proteomes" id="UP001153069">
    <property type="component" value="Unassembled WGS sequence"/>
</dbReference>
<dbReference type="PANTHER" id="PTHR21562">
    <property type="entry name" value="NOTUM-RELATED"/>
    <property type="match status" value="1"/>
</dbReference>
<dbReference type="InterPro" id="IPR004963">
    <property type="entry name" value="PAE/NOTUM"/>
</dbReference>
<dbReference type="PANTHER" id="PTHR21562:SF83">
    <property type="entry name" value="PECTIN ACETYLESTERASE 4"/>
    <property type="match status" value="1"/>
</dbReference>
<proteinExistence type="predicted"/>
<evidence type="ECO:0000256" key="1">
    <source>
        <dbReference type="SAM" id="SignalP"/>
    </source>
</evidence>
<feature type="chain" id="PRO_5040652739" evidence="1">
    <location>
        <begin position="27"/>
        <end position="482"/>
    </location>
</feature>
<sequence length="482" mass="53224">MLVLYIQRLALHVVIALVVATELASSQQDECRIDFASGQTCRFDELSNGVSTLIYPDPSSGARCFTDTRRDGTPQEYFFQVIPGDVSNLLLWFQGGSACFSTETCIDGGLTVQDIFPLNLTLFSNGVLDTTDPRNPFAGWTLVYLPYCSGDSFMGNKVTEDGLVHFKGNKNARAVLDWLFANFGDGADNVDNRPLQRAIFGGLSSGALALAYWSNLLLQWINSGFTQQVQKPITTVLFDSNVFFFKEYLSDRVLEIWDVCQPNIGFNQTILELCKQGDFFGLEAVLLVTKTYTDVPFAFILGKGDLVLLDGWCVSGLEGIDVAAGSIDLANFGLADVFTVLLYLAQSDPAQVLDALYCTPSRFYKKVQERLLILHENVNEENNVLSYFINTPDHAFLPFEVFYTTSASDGCTFPTVSSDSPPSLVDWVSSLVYRVEGARLSSECVKGVGLWPWDDFGCNKEVTHQFHIAKGDDSVTIPPNPP</sequence>
<keyword evidence="4" id="KW-1185">Reference proteome</keyword>
<dbReference type="EMBL" id="CAICTM010001333">
    <property type="protein sequence ID" value="CAB9522736.1"/>
    <property type="molecule type" value="Genomic_DNA"/>
</dbReference>
<organism evidence="3 4">
    <name type="scientific">Seminavis robusta</name>
    <dbReference type="NCBI Taxonomy" id="568900"/>
    <lineage>
        <taxon>Eukaryota</taxon>
        <taxon>Sar</taxon>
        <taxon>Stramenopiles</taxon>
        <taxon>Ochrophyta</taxon>
        <taxon>Bacillariophyta</taxon>
        <taxon>Bacillariophyceae</taxon>
        <taxon>Bacillariophycidae</taxon>
        <taxon>Naviculales</taxon>
        <taxon>Naviculaceae</taxon>
        <taxon>Seminavis</taxon>
    </lineage>
</organism>
<dbReference type="GO" id="GO:0016787">
    <property type="term" value="F:hydrolase activity"/>
    <property type="evidence" value="ECO:0007669"/>
    <property type="project" value="InterPro"/>
</dbReference>
<accession>A0A9N8ENT7</accession>
<protein>
    <submittedName>
        <fullName evidence="3">Pectinacetylesterase</fullName>
    </submittedName>
</protein>
<name>A0A9N8ENT7_9STRA</name>
<dbReference type="AlphaFoldDB" id="A0A9N8ENT7"/>
<evidence type="ECO:0000313" key="4">
    <source>
        <dbReference type="Proteomes" id="UP001153069"/>
    </source>
</evidence>
<comment type="caution">
    <text evidence="3">The sequence shown here is derived from an EMBL/GenBank/DDBJ whole genome shotgun (WGS) entry which is preliminary data.</text>
</comment>
<feature type="signal peptide" evidence="1">
    <location>
        <begin position="1"/>
        <end position="26"/>
    </location>
</feature>
<evidence type="ECO:0000313" key="2">
    <source>
        <dbReference type="EMBL" id="CAB9522735.1"/>
    </source>
</evidence>
<dbReference type="OrthoDB" id="2015280at2759"/>
<dbReference type="Pfam" id="PF03283">
    <property type="entry name" value="PAE"/>
    <property type="match status" value="1"/>
</dbReference>
<keyword evidence="1" id="KW-0732">Signal</keyword>
<evidence type="ECO:0000313" key="3">
    <source>
        <dbReference type="EMBL" id="CAB9522736.1"/>
    </source>
</evidence>
<gene>
    <name evidence="2" type="ORF">SEMRO_1335_G263910.2</name>
    <name evidence="3" type="ORF">SEMRO_1335_G263920.1</name>
</gene>
<dbReference type="EMBL" id="CAICTM010001333">
    <property type="protein sequence ID" value="CAB9522735.1"/>
    <property type="molecule type" value="Genomic_DNA"/>
</dbReference>